<dbReference type="Pfam" id="PF18295">
    <property type="entry name" value="Pdase_M17_N2"/>
    <property type="match status" value="1"/>
</dbReference>
<dbReference type="Pfam" id="PF00883">
    <property type="entry name" value="Peptidase_M17"/>
    <property type="match status" value="1"/>
</dbReference>
<dbReference type="GO" id="GO:0006508">
    <property type="term" value="P:proteolysis"/>
    <property type="evidence" value="ECO:0007669"/>
    <property type="project" value="UniProtKB-KW"/>
</dbReference>
<evidence type="ECO:0000313" key="8">
    <source>
        <dbReference type="Proteomes" id="UP000654075"/>
    </source>
</evidence>
<keyword evidence="8" id="KW-1185">Reference proteome</keyword>
<dbReference type="PROSITE" id="PS00631">
    <property type="entry name" value="CYTOSOL_AP"/>
    <property type="match status" value="1"/>
</dbReference>
<evidence type="ECO:0000256" key="2">
    <source>
        <dbReference type="ARBA" id="ARBA00022438"/>
    </source>
</evidence>
<dbReference type="Gene3D" id="3.40.630.10">
    <property type="entry name" value="Zn peptidases"/>
    <property type="match status" value="1"/>
</dbReference>
<proteinExistence type="inferred from homology"/>
<dbReference type="GO" id="GO:0005737">
    <property type="term" value="C:cytoplasm"/>
    <property type="evidence" value="ECO:0007669"/>
    <property type="project" value="InterPro"/>
</dbReference>
<feature type="compositionally biased region" description="Low complexity" evidence="5">
    <location>
        <begin position="242"/>
        <end position="258"/>
    </location>
</feature>
<dbReference type="PANTHER" id="PTHR11963:SF48">
    <property type="entry name" value="DIPEPTIDASE B, ISOFORM A"/>
    <property type="match status" value="1"/>
</dbReference>
<sequence>MDQAAIDYARTLGLERENQALRDQVVDMQRLLQVKDSEITLKYHVLQAKERQNIQVYARLTWLEASIPQAMSHQGLAPAVAAPALAAAEPAEAADPAASTFERSLLLRFNTAVQTSQQCERPAELVHLGCRKATDAELAEEELGDMKTSEWPELSTPSRGAAGSKPPGSPGSKLPGSPVATSPNGSKGRGRGGRGAELTWRARTAGGKEDGETADLDAAQDACTGQASSASSLAADALPAGGAGAAAEKGGAEATGRAPSESISTPNKRLAIVDPVSGKQIEITPNSSGSRVKPTLISIEAISQGSGHGQMQGRAREPGSEEPNGASAQMLTRADPMRAALLSLRVACLPGGWISLPVGNGEWLCSLELSKGSSQGRPSFLDAAASHGAATGTDDWNAGPTSAAAFGEWITDRAEALKLLQEDGLLLADTSQALRSDRRLVLEAVRENGLALEHAATALKGQRDVVLAAVRQNGLALRFAAEPLRRHRATVEVAVQQCGLALQYAEGTALRNDRSLALEAVRRNSWALEFASEELRSDRGLVLEAASDEKHQRRNVSYESIGTPHVMAWLLDTAAPAAFGCPGVQSGLRATRTPLHMSTNSCDSLSRALIRQHWHFGRAPARSLATAFGVPLVSLAALHLCRGSKLPRRPRRLRQAVAMASARCTAVAREVLKPLQTMVFRQSAGLESLATSGRNIFLVGKKEQLCIAAKKLAAVLGQPLIHKQAEALSANYAGAKAEAPWLFGDELRKVTLVALPEAAGRCVTPIRPDVIAKQLHGKIAGHSIVLAVGEDDVLAAGLAVARSLPPYTAKTEKLQEESVCDVSFFGCSPSEAVLQRLGVLAESVRVAQGLVDMPPNIVTPTSFKDCALEAVKDIPGVSHTVIEGEELCSRGYGLLWAVGKCAVSPPCLLVLTHRGSESSAEEQKGVAFVGKGITFDTGGAALKSREGMCGMKRDMGGAAGTFGAFLALAKAGGLPNGRPLHCVLCLAENAIGSEMFLQDDILTAYSGLTVEINNTDAEGRLVLSDGVAHAAKHLNVSLVVDMATLTGAQGISTGTHHAMILATDEALERDVIAAGKLSGDMVHPGLFAPELLMQEFDSKFADLKNSVKSRTNAQASCAGLFIHRHLSHTGYTGEWLHVDMAYPAHEPLGEFATGWGVGLLTTLLSERAK</sequence>
<evidence type="ECO:0000256" key="4">
    <source>
        <dbReference type="ARBA" id="ARBA00022801"/>
    </source>
</evidence>
<dbReference type="GO" id="GO:0070006">
    <property type="term" value="F:metalloaminopeptidase activity"/>
    <property type="evidence" value="ECO:0007669"/>
    <property type="project" value="InterPro"/>
</dbReference>
<keyword evidence="2" id="KW-0031">Aminopeptidase</keyword>
<comment type="caution">
    <text evidence="7">The sequence shown here is derived from an EMBL/GenBank/DDBJ whole genome shotgun (WGS) entry which is preliminary data.</text>
</comment>
<feature type="region of interest" description="Disordered" evidence="5">
    <location>
        <begin position="242"/>
        <end position="269"/>
    </location>
</feature>
<keyword evidence="3" id="KW-0645">Protease</keyword>
<dbReference type="SUPFAM" id="SSF53187">
    <property type="entry name" value="Zn-dependent exopeptidases"/>
    <property type="match status" value="1"/>
</dbReference>
<name>A0A813FVA6_POLGL</name>
<reference evidence="7" key="1">
    <citation type="submission" date="2021-02" db="EMBL/GenBank/DDBJ databases">
        <authorList>
            <person name="Dougan E. K."/>
            <person name="Rhodes N."/>
            <person name="Thang M."/>
            <person name="Chan C."/>
        </authorList>
    </citation>
    <scope>NUCLEOTIDE SEQUENCE</scope>
</reference>
<dbReference type="PRINTS" id="PR00481">
    <property type="entry name" value="LAMNOPPTDASE"/>
</dbReference>
<dbReference type="InterPro" id="IPR025197">
    <property type="entry name" value="DUF4116"/>
</dbReference>
<keyword evidence="4" id="KW-0378">Hydrolase</keyword>
<comment type="similarity">
    <text evidence="1">Belongs to the peptidase M17 family.</text>
</comment>
<dbReference type="EMBL" id="CAJNNV010026295">
    <property type="protein sequence ID" value="CAE8617836.1"/>
    <property type="molecule type" value="Genomic_DNA"/>
</dbReference>
<dbReference type="OrthoDB" id="412814at2759"/>
<accession>A0A813FVA6</accession>
<dbReference type="InterPro" id="IPR000819">
    <property type="entry name" value="Peptidase_M17_C"/>
</dbReference>
<dbReference type="Gene3D" id="3.40.50.10590">
    <property type="entry name" value="Zn-dependent exopeptidases"/>
    <property type="match status" value="1"/>
</dbReference>
<evidence type="ECO:0000313" key="7">
    <source>
        <dbReference type="EMBL" id="CAE8617836.1"/>
    </source>
</evidence>
<dbReference type="Proteomes" id="UP000654075">
    <property type="component" value="Unassembled WGS sequence"/>
</dbReference>
<dbReference type="CDD" id="cd00433">
    <property type="entry name" value="Peptidase_M17"/>
    <property type="match status" value="1"/>
</dbReference>
<organism evidence="7 8">
    <name type="scientific">Polarella glacialis</name>
    <name type="common">Dinoflagellate</name>
    <dbReference type="NCBI Taxonomy" id="89957"/>
    <lineage>
        <taxon>Eukaryota</taxon>
        <taxon>Sar</taxon>
        <taxon>Alveolata</taxon>
        <taxon>Dinophyceae</taxon>
        <taxon>Suessiales</taxon>
        <taxon>Suessiaceae</taxon>
        <taxon>Polarella</taxon>
    </lineage>
</organism>
<evidence type="ECO:0000256" key="3">
    <source>
        <dbReference type="ARBA" id="ARBA00022670"/>
    </source>
</evidence>
<feature type="compositionally biased region" description="Low complexity" evidence="5">
    <location>
        <begin position="157"/>
        <end position="178"/>
    </location>
</feature>
<evidence type="ECO:0000256" key="5">
    <source>
        <dbReference type="SAM" id="MobiDB-lite"/>
    </source>
</evidence>
<dbReference type="AlphaFoldDB" id="A0A813FVA6"/>
<dbReference type="InterPro" id="IPR041417">
    <property type="entry name" value="NPEPL1_N"/>
</dbReference>
<evidence type="ECO:0000256" key="1">
    <source>
        <dbReference type="ARBA" id="ARBA00009528"/>
    </source>
</evidence>
<gene>
    <name evidence="7" type="ORF">PGLA1383_LOCUS35493</name>
</gene>
<dbReference type="Pfam" id="PF13475">
    <property type="entry name" value="DUF4116"/>
    <property type="match status" value="3"/>
</dbReference>
<dbReference type="GO" id="GO:0030145">
    <property type="term" value="F:manganese ion binding"/>
    <property type="evidence" value="ECO:0007669"/>
    <property type="project" value="InterPro"/>
</dbReference>
<evidence type="ECO:0000259" key="6">
    <source>
        <dbReference type="PROSITE" id="PS00631"/>
    </source>
</evidence>
<feature type="domain" description="Cytosol aminopeptidase" evidence="6">
    <location>
        <begin position="1014"/>
        <end position="1021"/>
    </location>
</feature>
<dbReference type="PANTHER" id="PTHR11963">
    <property type="entry name" value="LEUCINE AMINOPEPTIDASE-RELATED"/>
    <property type="match status" value="1"/>
</dbReference>
<feature type="region of interest" description="Disordered" evidence="5">
    <location>
        <begin position="304"/>
        <end position="329"/>
    </location>
</feature>
<dbReference type="InterPro" id="IPR011356">
    <property type="entry name" value="Leucine_aapep/pepB"/>
</dbReference>
<feature type="region of interest" description="Disordered" evidence="5">
    <location>
        <begin position="140"/>
        <end position="199"/>
    </location>
</feature>
<protein>
    <recommendedName>
        <fullName evidence="6">Cytosol aminopeptidase domain-containing protein</fullName>
    </recommendedName>
</protein>